<proteinExistence type="inferred from homology"/>
<evidence type="ECO:0000256" key="6">
    <source>
        <dbReference type="ARBA" id="ARBA00046432"/>
    </source>
</evidence>
<evidence type="ECO:0000313" key="8">
    <source>
        <dbReference type="EMBL" id="CAG7830677.1"/>
    </source>
</evidence>
<dbReference type="GO" id="GO:0005085">
    <property type="term" value="F:guanyl-nucleotide exchange factor activity"/>
    <property type="evidence" value="ECO:0007669"/>
    <property type="project" value="TreeGrafter"/>
</dbReference>
<feature type="domain" description="MobA-like NTP transferase" evidence="7">
    <location>
        <begin position="8"/>
        <end position="125"/>
    </location>
</feature>
<organism evidence="8 9">
    <name type="scientific">Allacma fusca</name>
    <dbReference type="NCBI Taxonomy" id="39272"/>
    <lineage>
        <taxon>Eukaryota</taxon>
        <taxon>Metazoa</taxon>
        <taxon>Ecdysozoa</taxon>
        <taxon>Arthropoda</taxon>
        <taxon>Hexapoda</taxon>
        <taxon>Collembola</taxon>
        <taxon>Symphypleona</taxon>
        <taxon>Sminthuridae</taxon>
        <taxon>Allacma</taxon>
    </lineage>
</organism>
<dbReference type="OrthoDB" id="6710139at2759"/>
<dbReference type="EMBL" id="CAJVCH010557057">
    <property type="protein sequence ID" value="CAG7830677.1"/>
    <property type="molecule type" value="Genomic_DNA"/>
</dbReference>
<sequence length="410" mass="45628">MFASDIQAVVFAAGRGSRMTHLVGSSVPKCLLRICGQPLIYYPLKSLANYGFQDVVVIIQEREDVHKEVERLGSSMGLRTEFLTVQEDDEDFGTLQSLRSFMKSNKLNKQKKDILLISCDTITDTPLMCLVNFHQTYSSGCTALFAKNYIPPMPTGVKLPGPKNKVKQERDIVGLKPGNNQLIFMASEADFEEDLNIPIEVLQASPHTKINTSLMDTHIYLLKREVLERYVQSKDTADFLSVKGEFLPYLISQQLKNFSKSDQVNTFIHPDENVTLFGYMLPNNNTIRVNTVAAFSSACKSVEWLKQTFPEAGSRPRDTQISKSSKLVAAQLGDQCIVGEKVKLVNVIAMDSVTFEEGCQVENSLISCNAIIGAKAVVKECLVGPGYQVPEGGRFVNENLTVMEETLFED</sequence>
<keyword evidence="4" id="KW-0396">Initiation factor</keyword>
<gene>
    <name evidence="8" type="ORF">AFUS01_LOCUS40464</name>
</gene>
<comment type="similarity">
    <text evidence="2">Belongs to the eIF-2B gamma/epsilon subunits family.</text>
</comment>
<evidence type="ECO:0000256" key="1">
    <source>
        <dbReference type="ARBA" id="ARBA00004514"/>
    </source>
</evidence>
<evidence type="ECO:0000256" key="2">
    <source>
        <dbReference type="ARBA" id="ARBA00007878"/>
    </source>
</evidence>
<reference evidence="8" key="1">
    <citation type="submission" date="2021-06" db="EMBL/GenBank/DDBJ databases">
        <authorList>
            <person name="Hodson N. C."/>
            <person name="Mongue J. A."/>
            <person name="Jaron S. K."/>
        </authorList>
    </citation>
    <scope>NUCLEOTIDE SEQUENCE</scope>
</reference>
<dbReference type="InterPro" id="IPR025877">
    <property type="entry name" value="MobA-like_NTP_Trfase"/>
</dbReference>
<evidence type="ECO:0000256" key="4">
    <source>
        <dbReference type="ARBA" id="ARBA00022540"/>
    </source>
</evidence>
<dbReference type="Proteomes" id="UP000708208">
    <property type="component" value="Unassembled WGS sequence"/>
</dbReference>
<dbReference type="InterPro" id="IPR051960">
    <property type="entry name" value="eIF2B_gamma"/>
</dbReference>
<dbReference type="AlphaFoldDB" id="A0A8J2LHE7"/>
<dbReference type="GO" id="GO:0002183">
    <property type="term" value="P:cytoplasmic translational initiation"/>
    <property type="evidence" value="ECO:0007669"/>
    <property type="project" value="TreeGrafter"/>
</dbReference>
<dbReference type="GO" id="GO:0005829">
    <property type="term" value="C:cytosol"/>
    <property type="evidence" value="ECO:0007669"/>
    <property type="project" value="UniProtKB-SubCell"/>
</dbReference>
<comment type="caution">
    <text evidence="8">The sequence shown here is derived from an EMBL/GenBank/DDBJ whole genome shotgun (WGS) entry which is preliminary data.</text>
</comment>
<dbReference type="PANTHER" id="PTHR45989">
    <property type="entry name" value="TRANSLATION INITIATION FACTOR EIF-2B SUBUNIT GAMMA"/>
    <property type="match status" value="1"/>
</dbReference>
<comment type="subcellular location">
    <subcellularLocation>
        <location evidence="1">Cytoplasm</location>
        <location evidence="1">Cytosol</location>
    </subcellularLocation>
</comment>
<dbReference type="GO" id="GO:0016740">
    <property type="term" value="F:transferase activity"/>
    <property type="evidence" value="ECO:0007669"/>
    <property type="project" value="UniProtKB-ARBA"/>
</dbReference>
<dbReference type="Pfam" id="PF12804">
    <property type="entry name" value="NTP_transf_3"/>
    <property type="match status" value="1"/>
</dbReference>
<comment type="subunit">
    <text evidence="6">Component of the translation initiation factor 2B (eIF2B) complex which is a heterodecamer of two sets of five different subunits: alpha, beta, gamma, delta and epsilon. Subunits alpha, beta and delta comprise a regulatory subcomplex and subunits epsilon and gamma comprise a catalytic subcomplex. Within the complex, the hexameric regulatory complex resides at the center, with the two heterodimeric catalytic subcomplexes bound on opposite sides.</text>
</comment>
<keyword evidence="9" id="KW-1185">Reference proteome</keyword>
<keyword evidence="5" id="KW-0648">Protein biosynthesis</keyword>
<dbReference type="PANTHER" id="PTHR45989:SF1">
    <property type="entry name" value="TRANSLATION INITIATION FACTOR EIF-2B SUBUNIT GAMMA"/>
    <property type="match status" value="1"/>
</dbReference>
<evidence type="ECO:0000256" key="3">
    <source>
        <dbReference type="ARBA" id="ARBA00022490"/>
    </source>
</evidence>
<keyword evidence="3" id="KW-0963">Cytoplasm</keyword>
<protein>
    <recommendedName>
        <fullName evidence="7">MobA-like NTP transferase domain-containing protein</fullName>
    </recommendedName>
</protein>
<name>A0A8J2LHE7_9HEXA</name>
<evidence type="ECO:0000259" key="7">
    <source>
        <dbReference type="Pfam" id="PF12804"/>
    </source>
</evidence>
<evidence type="ECO:0000313" key="9">
    <source>
        <dbReference type="Proteomes" id="UP000708208"/>
    </source>
</evidence>
<dbReference type="GO" id="GO:0005851">
    <property type="term" value="C:eukaryotic translation initiation factor 2B complex"/>
    <property type="evidence" value="ECO:0007669"/>
    <property type="project" value="TreeGrafter"/>
</dbReference>
<dbReference type="GO" id="GO:0003743">
    <property type="term" value="F:translation initiation factor activity"/>
    <property type="evidence" value="ECO:0007669"/>
    <property type="project" value="TreeGrafter"/>
</dbReference>
<accession>A0A8J2LHE7</accession>
<evidence type="ECO:0000256" key="5">
    <source>
        <dbReference type="ARBA" id="ARBA00022917"/>
    </source>
</evidence>